<dbReference type="Proteomes" id="UP000308271">
    <property type="component" value="Unassembled WGS sequence"/>
</dbReference>
<comment type="similarity">
    <text evidence="1 4">Belongs to the pseudouridine synthase RsuA family.</text>
</comment>
<dbReference type="OrthoDB" id="9807213at2"/>
<dbReference type="Pfam" id="PF01479">
    <property type="entry name" value="S4"/>
    <property type="match status" value="1"/>
</dbReference>
<dbReference type="InterPro" id="IPR036986">
    <property type="entry name" value="S4_RNA-bd_sf"/>
</dbReference>
<dbReference type="GO" id="GO:0000455">
    <property type="term" value="P:enzyme-directed rRNA pseudouridine synthesis"/>
    <property type="evidence" value="ECO:0007669"/>
    <property type="project" value="UniProtKB-ARBA"/>
</dbReference>
<proteinExistence type="inferred from homology"/>
<dbReference type="PROSITE" id="PS01149">
    <property type="entry name" value="PSI_RSU"/>
    <property type="match status" value="1"/>
</dbReference>
<evidence type="ECO:0000256" key="1">
    <source>
        <dbReference type="ARBA" id="ARBA00008348"/>
    </source>
</evidence>
<accession>A0A5C4S9G3</accession>
<evidence type="ECO:0000256" key="3">
    <source>
        <dbReference type="PROSITE-ProRule" id="PRU00182"/>
    </source>
</evidence>
<dbReference type="Gene3D" id="3.10.290.10">
    <property type="entry name" value="RNA-binding S4 domain"/>
    <property type="match status" value="1"/>
</dbReference>
<dbReference type="InterPro" id="IPR000748">
    <property type="entry name" value="PsdUridine_synth_RsuA/RluB/E/F"/>
</dbReference>
<dbReference type="SUPFAM" id="SSF55120">
    <property type="entry name" value="Pseudouridine synthase"/>
    <property type="match status" value="1"/>
</dbReference>
<dbReference type="InterPro" id="IPR018496">
    <property type="entry name" value="PsdUridine_synth_RsuA/RluB_CS"/>
</dbReference>
<feature type="domain" description="RNA-binding S4" evidence="5">
    <location>
        <begin position="10"/>
        <end position="68"/>
    </location>
</feature>
<dbReference type="SUPFAM" id="SSF55174">
    <property type="entry name" value="Alpha-L RNA-binding motif"/>
    <property type="match status" value="1"/>
</dbReference>
<reference evidence="6 7" key="1">
    <citation type="submission" date="2019-05" db="EMBL/GenBank/DDBJ databases">
        <title>Draft Whole-Genome sequence of the green sulfur bacterium Chlorobaculum thiosulfatiphilum DSM 249.</title>
        <authorList>
            <person name="Meyer T.E."/>
            <person name="Kyndt J.A."/>
        </authorList>
    </citation>
    <scope>NUCLEOTIDE SEQUENCE [LARGE SCALE GENOMIC DNA]</scope>
    <source>
        <strain evidence="6 7">DSM 249</strain>
    </source>
</reference>
<dbReference type="PANTHER" id="PTHR47683">
    <property type="entry name" value="PSEUDOURIDINE SYNTHASE FAMILY PROTEIN-RELATED"/>
    <property type="match status" value="1"/>
</dbReference>
<dbReference type="PROSITE" id="PS50889">
    <property type="entry name" value="S4"/>
    <property type="match status" value="1"/>
</dbReference>
<evidence type="ECO:0000313" key="6">
    <source>
        <dbReference type="EMBL" id="TNJ39807.1"/>
    </source>
</evidence>
<dbReference type="AlphaFoldDB" id="A0A5C4S9G3"/>
<dbReference type="RefSeq" id="WP_139456110.1">
    <property type="nucleotide sequence ID" value="NZ_VDCH01000003.1"/>
</dbReference>
<organism evidence="6 7">
    <name type="scientific">Chlorobaculum thiosulfatiphilum</name>
    <name type="common">Chlorobium limicola f.sp. thiosulfatophilum</name>
    <dbReference type="NCBI Taxonomy" id="115852"/>
    <lineage>
        <taxon>Bacteria</taxon>
        <taxon>Pseudomonadati</taxon>
        <taxon>Chlorobiota</taxon>
        <taxon>Chlorobiia</taxon>
        <taxon>Chlorobiales</taxon>
        <taxon>Chlorobiaceae</taxon>
        <taxon>Chlorobaculum</taxon>
    </lineage>
</organism>
<gene>
    <name evidence="6" type="ORF">FGF66_02390</name>
</gene>
<dbReference type="EMBL" id="VDCH01000003">
    <property type="protein sequence ID" value="TNJ39807.1"/>
    <property type="molecule type" value="Genomic_DNA"/>
</dbReference>
<keyword evidence="3" id="KW-0694">RNA-binding</keyword>
<sequence length="247" mass="28151">MKKQVQEEKVRINKYLAMCGVASRRAADQLVLEGKVSVNGRIADEPGFRVDPRNDEVIVDGRIMAKPEAKKVYILFNKPRNVITTSHDERDRQQILDFIDVRERVFPVGRLDRKSTGLLLLTNDGTLAHRLMHPSSQVQKEYLAALDEKFPPAMLQKLTSGMRLKDTGEKVSPCRAKILDDGMSVLVGIHEGKNHQVRRMFSTLGFEVKRLDRVAYAGLTPGELRRGEWRFLSRNEVEKLYRLCGGH</sequence>
<name>A0A5C4S9G3_CHLTI</name>
<dbReference type="GO" id="GO:0003723">
    <property type="term" value="F:RNA binding"/>
    <property type="evidence" value="ECO:0007669"/>
    <property type="project" value="UniProtKB-KW"/>
</dbReference>
<keyword evidence="2 4" id="KW-0413">Isomerase</keyword>
<dbReference type="InterPro" id="IPR050343">
    <property type="entry name" value="RsuA_PseudoU_synthase"/>
</dbReference>
<dbReference type="InterPro" id="IPR006145">
    <property type="entry name" value="PsdUridine_synth_RsuA/RluA"/>
</dbReference>
<dbReference type="Pfam" id="PF00849">
    <property type="entry name" value="PseudoU_synth_2"/>
    <property type="match status" value="1"/>
</dbReference>
<dbReference type="InterPro" id="IPR002942">
    <property type="entry name" value="S4_RNA-bd"/>
</dbReference>
<dbReference type="InterPro" id="IPR020094">
    <property type="entry name" value="TruA/RsuA/RluB/E/F_N"/>
</dbReference>
<dbReference type="NCBIfam" id="TIGR00093">
    <property type="entry name" value="pseudouridine synthase"/>
    <property type="match status" value="1"/>
</dbReference>
<dbReference type="SMART" id="SM00363">
    <property type="entry name" value="S4"/>
    <property type="match status" value="1"/>
</dbReference>
<protein>
    <recommendedName>
        <fullName evidence="4">Pseudouridine synthase</fullName>
        <ecNumber evidence="4">5.4.99.-</ecNumber>
    </recommendedName>
</protein>
<dbReference type="CDD" id="cd00165">
    <property type="entry name" value="S4"/>
    <property type="match status" value="1"/>
</dbReference>
<dbReference type="InterPro" id="IPR020103">
    <property type="entry name" value="PsdUridine_synth_cat_dom_sf"/>
</dbReference>
<dbReference type="InterPro" id="IPR042092">
    <property type="entry name" value="PsdUridine_s_RsuA/RluB/E/F_cat"/>
</dbReference>
<dbReference type="PANTHER" id="PTHR47683:SF2">
    <property type="entry name" value="RNA-BINDING S4 DOMAIN-CONTAINING PROTEIN"/>
    <property type="match status" value="1"/>
</dbReference>
<evidence type="ECO:0000256" key="2">
    <source>
        <dbReference type="ARBA" id="ARBA00023235"/>
    </source>
</evidence>
<dbReference type="CDD" id="cd02870">
    <property type="entry name" value="PseudoU_synth_RsuA_like"/>
    <property type="match status" value="1"/>
</dbReference>
<evidence type="ECO:0000259" key="5">
    <source>
        <dbReference type="SMART" id="SM00363"/>
    </source>
</evidence>
<evidence type="ECO:0000313" key="7">
    <source>
        <dbReference type="Proteomes" id="UP000308271"/>
    </source>
</evidence>
<dbReference type="Gene3D" id="3.30.70.580">
    <property type="entry name" value="Pseudouridine synthase I, catalytic domain, N-terminal subdomain"/>
    <property type="match status" value="1"/>
</dbReference>
<dbReference type="EC" id="5.4.99.-" evidence="4"/>
<dbReference type="GO" id="GO:0120159">
    <property type="term" value="F:rRNA pseudouridine synthase activity"/>
    <property type="evidence" value="ECO:0007669"/>
    <property type="project" value="UniProtKB-ARBA"/>
</dbReference>
<evidence type="ECO:0000256" key="4">
    <source>
        <dbReference type="RuleBase" id="RU003887"/>
    </source>
</evidence>
<keyword evidence="7" id="KW-1185">Reference proteome</keyword>
<comment type="caution">
    <text evidence="6">The sequence shown here is derived from an EMBL/GenBank/DDBJ whole genome shotgun (WGS) entry which is preliminary data.</text>
</comment>
<dbReference type="Gene3D" id="3.30.70.1560">
    <property type="entry name" value="Alpha-L RNA-binding motif"/>
    <property type="match status" value="1"/>
</dbReference>
<dbReference type="FunFam" id="3.10.290.10:FF:000003">
    <property type="entry name" value="Pseudouridine synthase"/>
    <property type="match status" value="1"/>
</dbReference>